<dbReference type="AlphaFoldDB" id="A0A6C0D5M9"/>
<accession>A0A6C0D5M9</accession>
<evidence type="ECO:0000313" key="2">
    <source>
        <dbReference type="EMBL" id="QHT11209.1"/>
    </source>
</evidence>
<dbReference type="EMBL" id="MN739532">
    <property type="protein sequence ID" value="QHT11209.1"/>
    <property type="molecule type" value="Genomic_DNA"/>
</dbReference>
<proteinExistence type="predicted"/>
<feature type="coiled-coil region" evidence="1">
    <location>
        <begin position="18"/>
        <end position="45"/>
    </location>
</feature>
<name>A0A6C0D5M9_9ZZZZ</name>
<organism evidence="2">
    <name type="scientific">viral metagenome</name>
    <dbReference type="NCBI Taxonomy" id="1070528"/>
    <lineage>
        <taxon>unclassified sequences</taxon>
        <taxon>metagenomes</taxon>
        <taxon>organismal metagenomes</taxon>
    </lineage>
</organism>
<keyword evidence="1" id="KW-0175">Coiled coil</keyword>
<evidence type="ECO:0000256" key="1">
    <source>
        <dbReference type="SAM" id="Coils"/>
    </source>
</evidence>
<protein>
    <submittedName>
        <fullName evidence="2">Uncharacterized protein</fullName>
    </submittedName>
</protein>
<sequence length="102" mass="12589">MEEPINFKRLYELSIIEKEQIMNDNQKHLEKINELTKELNEYKIENYGKKTYYQKNKEKIIEKVKEYNKTNVKSPEKIKEYNKKAYEKRKLKKLEEVQNSEK</sequence>
<reference evidence="2" key="1">
    <citation type="journal article" date="2020" name="Nature">
        <title>Giant virus diversity and host interactions through global metagenomics.</title>
        <authorList>
            <person name="Schulz F."/>
            <person name="Roux S."/>
            <person name="Paez-Espino D."/>
            <person name="Jungbluth S."/>
            <person name="Walsh D.A."/>
            <person name="Denef V.J."/>
            <person name="McMahon K.D."/>
            <person name="Konstantinidis K.T."/>
            <person name="Eloe-Fadrosh E.A."/>
            <person name="Kyrpides N.C."/>
            <person name="Woyke T."/>
        </authorList>
    </citation>
    <scope>NUCLEOTIDE SEQUENCE</scope>
    <source>
        <strain evidence="2">GVMAG-M-3300023174-111</strain>
    </source>
</reference>